<name>A0A8K0G130_IGNLU</name>
<comment type="caution">
    <text evidence="10">The sequence shown here is derived from an EMBL/GenBank/DDBJ whole genome shotgun (WGS) entry which is preliminary data.</text>
</comment>
<keyword evidence="7" id="KW-1015">Disulfide bond</keyword>
<comment type="similarity">
    <text evidence="2">Belongs to the peptidase S1 family.</text>
</comment>
<dbReference type="InterPro" id="IPR009003">
    <property type="entry name" value="Peptidase_S1_PA"/>
</dbReference>
<feature type="chain" id="PRO_5035479632" description="Peptidase S1 domain-containing protein" evidence="8">
    <location>
        <begin position="18"/>
        <end position="258"/>
    </location>
</feature>
<gene>
    <name evidence="10" type="ORF">ILUMI_24335</name>
</gene>
<dbReference type="PANTHER" id="PTHR24276">
    <property type="entry name" value="POLYSERASE-RELATED"/>
    <property type="match status" value="1"/>
</dbReference>
<keyword evidence="6" id="KW-0720">Serine protease</keyword>
<sequence>MVTLIFLFIATITITYALNTVESNPPIETRIIGGLHAHGHSFPYQVSIRHTAKNLHFCGGSILNSTIILTAANCLIDFQPSDLNVVVGSHKLSSGGDVYTIQQLKLHEQFNKNTRENDIGLIILQTPIQYSDNIRPIKLETRYAGSSIDVVLSGWGRISYPGVAPDNLQHINLKTISNVRCQMAHAKAPNSPSIHETQLCTFTRAGEGACKGDFGGPLVASDKQIGIASWGQPCALGFPDVYTRISSYLDWIATNSQV</sequence>
<accession>A0A8K0G130</accession>
<dbReference type="AlphaFoldDB" id="A0A8K0G130"/>
<keyword evidence="8" id="KW-0732">Signal</keyword>
<keyword evidence="11" id="KW-1185">Reference proteome</keyword>
<dbReference type="PROSITE" id="PS50240">
    <property type="entry name" value="TRYPSIN_DOM"/>
    <property type="match status" value="1"/>
</dbReference>
<dbReference type="PRINTS" id="PR00722">
    <property type="entry name" value="CHYMOTRYPSIN"/>
</dbReference>
<evidence type="ECO:0000256" key="3">
    <source>
        <dbReference type="ARBA" id="ARBA00022525"/>
    </source>
</evidence>
<keyword evidence="5" id="KW-0378">Hydrolase</keyword>
<evidence type="ECO:0000256" key="5">
    <source>
        <dbReference type="ARBA" id="ARBA00022801"/>
    </source>
</evidence>
<evidence type="ECO:0000256" key="6">
    <source>
        <dbReference type="ARBA" id="ARBA00022825"/>
    </source>
</evidence>
<evidence type="ECO:0000256" key="8">
    <source>
        <dbReference type="SAM" id="SignalP"/>
    </source>
</evidence>
<dbReference type="PANTHER" id="PTHR24276:SF96">
    <property type="entry name" value="PEPTIDASE S1 DOMAIN-CONTAINING PROTEIN"/>
    <property type="match status" value="1"/>
</dbReference>
<protein>
    <recommendedName>
        <fullName evidence="9">Peptidase S1 domain-containing protein</fullName>
    </recommendedName>
</protein>
<dbReference type="InterPro" id="IPR001314">
    <property type="entry name" value="Peptidase_S1A"/>
</dbReference>
<dbReference type="GO" id="GO:0004252">
    <property type="term" value="F:serine-type endopeptidase activity"/>
    <property type="evidence" value="ECO:0007669"/>
    <property type="project" value="InterPro"/>
</dbReference>
<dbReference type="Proteomes" id="UP000801492">
    <property type="component" value="Unassembled WGS sequence"/>
</dbReference>
<evidence type="ECO:0000256" key="2">
    <source>
        <dbReference type="ARBA" id="ARBA00007664"/>
    </source>
</evidence>
<dbReference type="GO" id="GO:0016485">
    <property type="term" value="P:protein processing"/>
    <property type="evidence" value="ECO:0007669"/>
    <property type="project" value="UniProtKB-ARBA"/>
</dbReference>
<evidence type="ECO:0000256" key="4">
    <source>
        <dbReference type="ARBA" id="ARBA00022670"/>
    </source>
</evidence>
<evidence type="ECO:0000259" key="9">
    <source>
        <dbReference type="PROSITE" id="PS50240"/>
    </source>
</evidence>
<dbReference type="SMART" id="SM00020">
    <property type="entry name" value="Tryp_SPc"/>
    <property type="match status" value="1"/>
</dbReference>
<feature type="signal peptide" evidence="8">
    <location>
        <begin position="1"/>
        <end position="17"/>
    </location>
</feature>
<dbReference type="InterPro" id="IPR043504">
    <property type="entry name" value="Peptidase_S1_PA_chymotrypsin"/>
</dbReference>
<feature type="domain" description="Peptidase S1" evidence="9">
    <location>
        <begin position="31"/>
        <end position="257"/>
    </location>
</feature>
<comment type="subcellular location">
    <subcellularLocation>
        <location evidence="1">Secreted</location>
    </subcellularLocation>
</comment>
<dbReference type="Gene3D" id="2.40.10.10">
    <property type="entry name" value="Trypsin-like serine proteases"/>
    <property type="match status" value="2"/>
</dbReference>
<dbReference type="EMBL" id="VTPC01090694">
    <property type="protein sequence ID" value="KAF2881834.1"/>
    <property type="molecule type" value="Genomic_DNA"/>
</dbReference>
<dbReference type="InterPro" id="IPR050430">
    <property type="entry name" value="Peptidase_S1"/>
</dbReference>
<proteinExistence type="inferred from homology"/>
<dbReference type="Pfam" id="PF00089">
    <property type="entry name" value="Trypsin"/>
    <property type="match status" value="1"/>
</dbReference>
<organism evidence="10 11">
    <name type="scientific">Ignelater luminosus</name>
    <name type="common">Cucubano</name>
    <name type="synonym">Pyrophorus luminosus</name>
    <dbReference type="NCBI Taxonomy" id="2038154"/>
    <lineage>
        <taxon>Eukaryota</taxon>
        <taxon>Metazoa</taxon>
        <taxon>Ecdysozoa</taxon>
        <taxon>Arthropoda</taxon>
        <taxon>Hexapoda</taxon>
        <taxon>Insecta</taxon>
        <taxon>Pterygota</taxon>
        <taxon>Neoptera</taxon>
        <taxon>Endopterygota</taxon>
        <taxon>Coleoptera</taxon>
        <taxon>Polyphaga</taxon>
        <taxon>Elateriformia</taxon>
        <taxon>Elateroidea</taxon>
        <taxon>Elateridae</taxon>
        <taxon>Agrypninae</taxon>
        <taxon>Pyrophorini</taxon>
        <taxon>Ignelater</taxon>
    </lineage>
</organism>
<evidence type="ECO:0000256" key="1">
    <source>
        <dbReference type="ARBA" id="ARBA00004613"/>
    </source>
</evidence>
<keyword evidence="4" id="KW-0645">Protease</keyword>
<reference evidence="10" key="1">
    <citation type="submission" date="2019-08" db="EMBL/GenBank/DDBJ databases">
        <title>The genome of the North American firefly Photinus pyralis.</title>
        <authorList>
            <consortium name="Photinus pyralis genome working group"/>
            <person name="Fallon T.R."/>
            <person name="Sander Lower S.E."/>
            <person name="Weng J.-K."/>
        </authorList>
    </citation>
    <scope>NUCLEOTIDE SEQUENCE</scope>
    <source>
        <strain evidence="10">TRF0915ILg1</strain>
        <tissue evidence="10">Whole body</tissue>
    </source>
</reference>
<dbReference type="CDD" id="cd00190">
    <property type="entry name" value="Tryp_SPc"/>
    <property type="match status" value="1"/>
</dbReference>
<keyword evidence="3" id="KW-0964">Secreted</keyword>
<evidence type="ECO:0000313" key="11">
    <source>
        <dbReference type="Proteomes" id="UP000801492"/>
    </source>
</evidence>
<dbReference type="InterPro" id="IPR001254">
    <property type="entry name" value="Trypsin_dom"/>
</dbReference>
<dbReference type="SUPFAM" id="SSF50494">
    <property type="entry name" value="Trypsin-like serine proteases"/>
    <property type="match status" value="1"/>
</dbReference>
<dbReference type="FunFam" id="2.40.10.10:FF:000047">
    <property type="entry name" value="Trypsin eta"/>
    <property type="match status" value="1"/>
</dbReference>
<dbReference type="GO" id="GO:0005576">
    <property type="term" value="C:extracellular region"/>
    <property type="evidence" value="ECO:0007669"/>
    <property type="project" value="UniProtKB-SubCell"/>
</dbReference>
<dbReference type="OrthoDB" id="60866at2759"/>
<evidence type="ECO:0000313" key="10">
    <source>
        <dbReference type="EMBL" id="KAF2881834.1"/>
    </source>
</evidence>
<evidence type="ECO:0000256" key="7">
    <source>
        <dbReference type="ARBA" id="ARBA00023157"/>
    </source>
</evidence>